<dbReference type="PROSITE" id="PS50181">
    <property type="entry name" value="FBOX"/>
    <property type="match status" value="1"/>
</dbReference>
<dbReference type="Gene3D" id="1.20.1280.50">
    <property type="match status" value="1"/>
</dbReference>
<protein>
    <recommendedName>
        <fullName evidence="1">F-box domain-containing protein</fullName>
    </recommendedName>
</protein>
<dbReference type="InterPro" id="IPR036047">
    <property type="entry name" value="F-box-like_dom_sf"/>
</dbReference>
<proteinExistence type="predicted"/>
<organism evidence="2">
    <name type="scientific">Cuerna arida</name>
    <dbReference type="NCBI Taxonomy" id="1464854"/>
    <lineage>
        <taxon>Eukaryota</taxon>
        <taxon>Metazoa</taxon>
        <taxon>Ecdysozoa</taxon>
        <taxon>Arthropoda</taxon>
        <taxon>Hexapoda</taxon>
        <taxon>Insecta</taxon>
        <taxon>Pterygota</taxon>
        <taxon>Neoptera</taxon>
        <taxon>Paraneoptera</taxon>
        <taxon>Hemiptera</taxon>
        <taxon>Auchenorrhyncha</taxon>
        <taxon>Membracoidea</taxon>
        <taxon>Cicadellidae</taxon>
        <taxon>Cicadellinae</taxon>
        <taxon>Proconiini</taxon>
        <taxon>Cuerna</taxon>
    </lineage>
</organism>
<feature type="domain" description="F-box" evidence="1">
    <location>
        <begin position="3"/>
        <end position="49"/>
    </location>
</feature>
<name>A0A1B6EI29_9HEMI</name>
<accession>A0A1B6EI29</accession>
<dbReference type="SMART" id="SM00256">
    <property type="entry name" value="FBOX"/>
    <property type="match status" value="1"/>
</dbReference>
<gene>
    <name evidence="2" type="ORF">g.20643</name>
</gene>
<dbReference type="EMBL" id="GECZ01032186">
    <property type="protein sequence ID" value="JAS37583.1"/>
    <property type="molecule type" value="Transcribed_RNA"/>
</dbReference>
<evidence type="ECO:0000313" key="2">
    <source>
        <dbReference type="EMBL" id="JAS37583.1"/>
    </source>
</evidence>
<dbReference type="Pfam" id="PF12937">
    <property type="entry name" value="F-box-like"/>
    <property type="match status" value="1"/>
</dbReference>
<sequence>MEQTALLSLPVEMIHHISSFLSVEDILSCSLTCHYLRSALNVNTVWKRYLPDQDLTPLEHLEQHVQPTFQLGQTLTPLCDNRIHFMRKTRILNNWREGNFVEFSETLDFTYADALFNRRRGQGQLIYKDRYLFLSRFVNDIESNAIEIWDMVQDPILFTSIEIDDVNYDSFFIIGTKLVVIKCIKVDVYEITVPDKTFPLIYSFIITEENVVYNKKCHHTGLCDDRCVGWSHYAAGQYLLCNKCGHERHECILHVWNISSATKSGTFLSPRDGFSVNLYSFVGNELILKQCVQCSSDQYYFHFDIKNQMFSDTVFEYKEYADHMIFHKSYVIVFRYDGNSDTEYLHYLLCILYNFFTSSEIKRRRFKNRMKNYGLNSTTVINGKFVLICNDYFHIIDVCSLETIDRFKCNPDVVYITHQINLHGSLFIITADTNSSLGLWDVEKKKKVNVELKSSRLHHLYVNELCTVLVSFDFWKRKLRILHCW</sequence>
<dbReference type="AlphaFoldDB" id="A0A1B6EI29"/>
<reference evidence="2" key="1">
    <citation type="submission" date="2015-11" db="EMBL/GenBank/DDBJ databases">
        <title>De novo transcriptome assembly of four potential Pierce s Disease insect vectors from Arizona vineyards.</title>
        <authorList>
            <person name="Tassone E.E."/>
        </authorList>
    </citation>
    <scope>NUCLEOTIDE SEQUENCE</scope>
</reference>
<dbReference type="SUPFAM" id="SSF81383">
    <property type="entry name" value="F-box domain"/>
    <property type="match status" value="1"/>
</dbReference>
<dbReference type="InterPro" id="IPR001810">
    <property type="entry name" value="F-box_dom"/>
</dbReference>
<evidence type="ECO:0000259" key="1">
    <source>
        <dbReference type="PROSITE" id="PS50181"/>
    </source>
</evidence>